<keyword evidence="1" id="KW-0732">Signal</keyword>
<dbReference type="InterPro" id="IPR010496">
    <property type="entry name" value="AL/BT2_dom"/>
</dbReference>
<evidence type="ECO:0000256" key="1">
    <source>
        <dbReference type="SAM" id="SignalP"/>
    </source>
</evidence>
<dbReference type="Gene3D" id="2.60.120.560">
    <property type="entry name" value="Exo-inulinase, domain 1"/>
    <property type="match status" value="1"/>
</dbReference>
<comment type="caution">
    <text evidence="3">The sequence shown here is derived from an EMBL/GenBank/DDBJ whole genome shotgun (WGS) entry which is preliminary data.</text>
</comment>
<protein>
    <submittedName>
        <fullName evidence="3">DUF1080 domain-containing protein</fullName>
    </submittedName>
</protein>
<feature type="signal peptide" evidence="1">
    <location>
        <begin position="1"/>
        <end position="25"/>
    </location>
</feature>
<accession>A0ABX0HID1</accession>
<keyword evidence="4" id="KW-1185">Reference proteome</keyword>
<dbReference type="Pfam" id="PF06439">
    <property type="entry name" value="3keto-disac_hyd"/>
    <property type="match status" value="1"/>
</dbReference>
<organism evidence="3 4">
    <name type="scientific">Cyclobacterium plantarum</name>
    <dbReference type="NCBI Taxonomy" id="2716263"/>
    <lineage>
        <taxon>Bacteria</taxon>
        <taxon>Pseudomonadati</taxon>
        <taxon>Bacteroidota</taxon>
        <taxon>Cytophagia</taxon>
        <taxon>Cytophagales</taxon>
        <taxon>Cyclobacteriaceae</taxon>
        <taxon>Cyclobacterium</taxon>
    </lineage>
</organism>
<dbReference type="Proteomes" id="UP000649799">
    <property type="component" value="Unassembled WGS sequence"/>
</dbReference>
<reference evidence="3 4" key="1">
    <citation type="submission" date="2020-03" db="EMBL/GenBank/DDBJ databases">
        <title>Cyclobacterium plantarum sp. nov., a marine bacterium isolated from a coastal-marine wetland.</title>
        <authorList>
            <person name="Sanchez-Porro C."/>
            <person name="Ventosa A."/>
            <person name="Amoozegar M."/>
        </authorList>
    </citation>
    <scope>NUCLEOTIDE SEQUENCE [LARGE SCALE GENOMIC DNA]</scope>
    <source>
        <strain evidence="3 4">GBPx2</strain>
    </source>
</reference>
<name>A0ABX0HID1_9BACT</name>
<feature type="domain" description="3-keto-alpha-glucoside-1,2-lyase/3-keto-2-hydroxy-glucal hydratase" evidence="2">
    <location>
        <begin position="143"/>
        <end position="310"/>
    </location>
</feature>
<sequence length="313" mass="34794">MMMKKFQLPILFLLTLLISNHTVKAQETNEIQGRWDLTVNMDGQEVPSWLEVKLSGIRTLVGYFVAHNGSARPISRVNYQDGEISFSIPPQWDDSDRDMVFEGKLDGGQLSGTITSSMGKKHSFTGEKAPLMIRENAPKWGKTIELFNGKNLDGWHADKSQNQWEVINGILTSKEAGANLISDQEFEDFKLHVEFRYPEGSNSGVYLRGRYEVQIEDNKGTPPSSIYFGGVYGFLTPNEMVVKSPGVWQTFDITLVGRRVSIVANGKEIICDQIIPGITGGALDSDEGQPGPLMLQGDHGAIEFRKIEITPAK</sequence>
<evidence type="ECO:0000313" key="3">
    <source>
        <dbReference type="EMBL" id="NHE59810.1"/>
    </source>
</evidence>
<evidence type="ECO:0000313" key="4">
    <source>
        <dbReference type="Proteomes" id="UP000649799"/>
    </source>
</evidence>
<dbReference type="RefSeq" id="WP_166151570.1">
    <property type="nucleotide sequence ID" value="NZ_JAANYN010000017.1"/>
</dbReference>
<gene>
    <name evidence="3" type="ORF">G9Q97_23645</name>
</gene>
<dbReference type="EMBL" id="JAANYN010000017">
    <property type="protein sequence ID" value="NHE59810.1"/>
    <property type="molecule type" value="Genomic_DNA"/>
</dbReference>
<feature type="chain" id="PRO_5047189651" evidence="1">
    <location>
        <begin position="26"/>
        <end position="313"/>
    </location>
</feature>
<proteinExistence type="predicted"/>
<evidence type="ECO:0000259" key="2">
    <source>
        <dbReference type="Pfam" id="PF06439"/>
    </source>
</evidence>